<keyword evidence="1" id="KW-0812">Transmembrane</keyword>
<dbReference type="AlphaFoldDB" id="A0A523VVE2"/>
<protein>
    <submittedName>
        <fullName evidence="2">Uncharacterized protein</fullName>
    </submittedName>
</protein>
<sequence>MKKFARWTVGVGVFLGSIVVLWYAVFSLTGMLWWNSEVTAATSLDPPKASQFILPDLSSLNIDRALKGMERSQRTEPIVEHQMKGPVQLSDDPRLKTVECNCGCGIVLADCSCAVALKQIEELGITKGEIE</sequence>
<feature type="transmembrane region" description="Helical" evidence="1">
    <location>
        <begin position="7"/>
        <end position="34"/>
    </location>
</feature>
<accession>A0A523VVE2</accession>
<evidence type="ECO:0000313" key="3">
    <source>
        <dbReference type="Proteomes" id="UP000319130"/>
    </source>
</evidence>
<dbReference type="Proteomes" id="UP000319130">
    <property type="component" value="Unassembled WGS sequence"/>
</dbReference>
<proteinExistence type="predicted"/>
<keyword evidence="1" id="KW-1133">Transmembrane helix</keyword>
<name>A0A523VVE2_UNCAE</name>
<reference evidence="2 3" key="1">
    <citation type="submission" date="2019-03" db="EMBL/GenBank/DDBJ databases">
        <title>Metabolic potential of uncultured bacteria and archaea associated with petroleum seepage in deep-sea sediments.</title>
        <authorList>
            <person name="Dong X."/>
            <person name="Hubert C."/>
        </authorList>
    </citation>
    <scope>NUCLEOTIDE SEQUENCE [LARGE SCALE GENOMIC DNA]</scope>
    <source>
        <strain evidence="2">E29_bin52</strain>
    </source>
</reference>
<organism evidence="2 3">
    <name type="scientific">Aerophobetes bacterium</name>
    <dbReference type="NCBI Taxonomy" id="2030807"/>
    <lineage>
        <taxon>Bacteria</taxon>
        <taxon>Candidatus Aerophobota</taxon>
    </lineage>
</organism>
<dbReference type="EMBL" id="SOIZ01000399">
    <property type="protein sequence ID" value="TET58736.1"/>
    <property type="molecule type" value="Genomic_DNA"/>
</dbReference>
<keyword evidence="1" id="KW-0472">Membrane</keyword>
<comment type="caution">
    <text evidence="2">The sequence shown here is derived from an EMBL/GenBank/DDBJ whole genome shotgun (WGS) entry which is preliminary data.</text>
</comment>
<gene>
    <name evidence="2" type="ORF">E3J48_08595</name>
</gene>
<evidence type="ECO:0000256" key="1">
    <source>
        <dbReference type="SAM" id="Phobius"/>
    </source>
</evidence>
<evidence type="ECO:0000313" key="2">
    <source>
        <dbReference type="EMBL" id="TET58736.1"/>
    </source>
</evidence>